<dbReference type="InterPro" id="IPR058913">
    <property type="entry name" value="Integrase_dom_put"/>
</dbReference>
<dbReference type="PANTHER" id="PTHR46177">
    <property type="entry name" value="INTEGRASE CATALYTIC DOMAIN-CONTAINING PROTEIN"/>
    <property type="match status" value="1"/>
</dbReference>
<sequence>MPRGDRNQYLLNAPQDELKPFIEQFWRLSIPDTESVQILKEYYDTDVYSLRFRRRIYHAAGVYDMWCLDQHNKFQKFGLQFHNAIDPFNSCNVWMHVWWTNKNLVLIKKFYLDAVRRDGDNNCGGYIPMTLMSDPGSENFGVANMHTEIRQRLDSGLRGTLQHRFMRKRKNIKSEANWSIYHRDFAPGFEDLFLKGLLSGDYDPDDPLEWYVLIQILGEK</sequence>
<proteinExistence type="predicted"/>
<evidence type="ECO:0000313" key="3">
    <source>
        <dbReference type="Proteomes" id="UP000297245"/>
    </source>
</evidence>
<accession>A0A4S8L7N3</accession>
<dbReference type="Pfam" id="PF24764">
    <property type="entry name" value="rva_4"/>
    <property type="match status" value="1"/>
</dbReference>
<protein>
    <recommendedName>
        <fullName evidence="1">Integrase core domain-containing protein</fullName>
    </recommendedName>
</protein>
<dbReference type="EMBL" id="ML179594">
    <property type="protein sequence ID" value="THU84530.1"/>
    <property type="molecule type" value="Genomic_DNA"/>
</dbReference>
<dbReference type="AlphaFoldDB" id="A0A4S8L7N3"/>
<reference evidence="2 3" key="1">
    <citation type="journal article" date="2019" name="Nat. Ecol. Evol.">
        <title>Megaphylogeny resolves global patterns of mushroom evolution.</title>
        <authorList>
            <person name="Varga T."/>
            <person name="Krizsan K."/>
            <person name="Foldi C."/>
            <person name="Dima B."/>
            <person name="Sanchez-Garcia M."/>
            <person name="Sanchez-Ramirez S."/>
            <person name="Szollosi G.J."/>
            <person name="Szarkandi J.G."/>
            <person name="Papp V."/>
            <person name="Albert L."/>
            <person name="Andreopoulos W."/>
            <person name="Angelini C."/>
            <person name="Antonin V."/>
            <person name="Barry K.W."/>
            <person name="Bougher N.L."/>
            <person name="Buchanan P."/>
            <person name="Buyck B."/>
            <person name="Bense V."/>
            <person name="Catcheside P."/>
            <person name="Chovatia M."/>
            <person name="Cooper J."/>
            <person name="Damon W."/>
            <person name="Desjardin D."/>
            <person name="Finy P."/>
            <person name="Geml J."/>
            <person name="Haridas S."/>
            <person name="Hughes K."/>
            <person name="Justo A."/>
            <person name="Karasinski D."/>
            <person name="Kautmanova I."/>
            <person name="Kiss B."/>
            <person name="Kocsube S."/>
            <person name="Kotiranta H."/>
            <person name="LaButti K.M."/>
            <person name="Lechner B.E."/>
            <person name="Liimatainen K."/>
            <person name="Lipzen A."/>
            <person name="Lukacs Z."/>
            <person name="Mihaltcheva S."/>
            <person name="Morgado L.N."/>
            <person name="Niskanen T."/>
            <person name="Noordeloos M.E."/>
            <person name="Ohm R.A."/>
            <person name="Ortiz-Santana B."/>
            <person name="Ovrebo C."/>
            <person name="Racz N."/>
            <person name="Riley R."/>
            <person name="Savchenko A."/>
            <person name="Shiryaev A."/>
            <person name="Soop K."/>
            <person name="Spirin V."/>
            <person name="Szebenyi C."/>
            <person name="Tomsovsky M."/>
            <person name="Tulloss R.E."/>
            <person name="Uehling J."/>
            <person name="Grigoriev I.V."/>
            <person name="Vagvolgyi C."/>
            <person name="Papp T."/>
            <person name="Martin F.M."/>
            <person name="Miettinen O."/>
            <person name="Hibbett D.S."/>
            <person name="Nagy L.G."/>
        </authorList>
    </citation>
    <scope>NUCLEOTIDE SEQUENCE [LARGE SCALE GENOMIC DNA]</scope>
    <source>
        <strain evidence="2 3">CBS 962.96</strain>
    </source>
</reference>
<feature type="domain" description="Integrase core" evidence="1">
    <location>
        <begin position="56"/>
        <end position="193"/>
    </location>
</feature>
<name>A0A4S8L7N3_DENBC</name>
<dbReference type="OrthoDB" id="5946233at2759"/>
<gene>
    <name evidence="2" type="ORF">K435DRAFT_806624</name>
</gene>
<evidence type="ECO:0000259" key="1">
    <source>
        <dbReference type="Pfam" id="PF24764"/>
    </source>
</evidence>
<keyword evidence="3" id="KW-1185">Reference proteome</keyword>
<evidence type="ECO:0000313" key="2">
    <source>
        <dbReference type="EMBL" id="THU84530.1"/>
    </source>
</evidence>
<dbReference type="Proteomes" id="UP000297245">
    <property type="component" value="Unassembled WGS sequence"/>
</dbReference>
<organism evidence="2 3">
    <name type="scientific">Dendrothele bispora (strain CBS 962.96)</name>
    <dbReference type="NCBI Taxonomy" id="1314807"/>
    <lineage>
        <taxon>Eukaryota</taxon>
        <taxon>Fungi</taxon>
        <taxon>Dikarya</taxon>
        <taxon>Basidiomycota</taxon>
        <taxon>Agaricomycotina</taxon>
        <taxon>Agaricomycetes</taxon>
        <taxon>Agaricomycetidae</taxon>
        <taxon>Agaricales</taxon>
        <taxon>Agaricales incertae sedis</taxon>
        <taxon>Dendrothele</taxon>
    </lineage>
</organism>
<dbReference type="PANTHER" id="PTHR46177:SF1">
    <property type="entry name" value="INTEGRASE CATALYTIC DOMAIN-CONTAINING PROTEIN"/>
    <property type="match status" value="1"/>
</dbReference>